<keyword evidence="3" id="KW-1185">Reference proteome</keyword>
<dbReference type="RefSeq" id="YP_224113.1">
    <property type="nucleotide sequence ID" value="NC_006945.1"/>
</dbReference>
<protein>
    <submittedName>
        <fullName evidence="2">Uncharacterized protein</fullName>
    </submittedName>
</protein>
<keyword evidence="1" id="KW-0472">Membrane</keyword>
<name>Q5ILB7_9VIRU</name>
<dbReference type="Proteomes" id="UP000001470">
    <property type="component" value="Segment"/>
</dbReference>
<accession>Q5ILB7</accession>
<keyword evidence="1" id="KW-0812">Transmembrane</keyword>
<dbReference type="GeneID" id="4525354"/>
<dbReference type="KEGG" id="vg:4525354"/>
<evidence type="ECO:0000256" key="1">
    <source>
        <dbReference type="SAM" id="Phobius"/>
    </source>
</evidence>
<organism evidence="2 3">
    <name type="scientific">Bacillus phage GIL16c</name>
    <dbReference type="NCBI Taxonomy" id="307240"/>
    <lineage>
        <taxon>Viruses</taxon>
        <taxon>Varidnaviria</taxon>
        <taxon>Bamfordvirae</taxon>
        <taxon>Preplasmiviricota</taxon>
        <taxon>Prepoliviricotina</taxon>
        <taxon>Tectiliviricetes</taxon>
        <taxon>Kalamavirales</taxon>
        <taxon>Tectiviridae</taxon>
        <taxon>Betatectivirus</taxon>
        <taxon>Betatectivirus GIL16</taxon>
    </lineage>
</organism>
<sequence length="45" mass="5027">MKLSKPYRRCDMHLLEVIVPTAMSSFALGIIVGANIMNCNGFKKK</sequence>
<evidence type="ECO:0000313" key="3">
    <source>
        <dbReference type="Proteomes" id="UP000001470"/>
    </source>
</evidence>
<keyword evidence="1" id="KW-1133">Transmembrane helix</keyword>
<feature type="transmembrane region" description="Helical" evidence="1">
    <location>
        <begin position="12"/>
        <end position="37"/>
    </location>
</feature>
<proteinExistence type="predicted"/>
<dbReference type="EMBL" id="AY701338">
    <property type="protein sequence ID" value="AAW33578.1"/>
    <property type="molecule type" value="Genomic_DNA"/>
</dbReference>
<reference evidence="2 3" key="1">
    <citation type="journal article" date="2005" name="J. Bacteriol.">
        <title>GIL16, a new gram-positive tectiviral phage related to the Bacillus thuringiensis GIL01 and the Bacillus cereus pBClin15 elements.</title>
        <authorList>
            <person name="Verheust C."/>
            <person name="Fornelos N."/>
            <person name="Mahillon J."/>
        </authorList>
    </citation>
    <scope>NUCLEOTIDE SEQUENCE</scope>
</reference>
<evidence type="ECO:0000313" key="2">
    <source>
        <dbReference type="EMBL" id="AAW33578.1"/>
    </source>
</evidence>